<organism evidence="1">
    <name type="scientific">marine sediment metagenome</name>
    <dbReference type="NCBI Taxonomy" id="412755"/>
    <lineage>
        <taxon>unclassified sequences</taxon>
        <taxon>metagenomes</taxon>
        <taxon>ecological metagenomes</taxon>
    </lineage>
</organism>
<dbReference type="EMBL" id="LAZR01021116">
    <property type="protein sequence ID" value="KKL86447.1"/>
    <property type="molecule type" value="Genomic_DNA"/>
</dbReference>
<accession>A0A0F9IGD9</accession>
<reference evidence="1" key="1">
    <citation type="journal article" date="2015" name="Nature">
        <title>Complex archaea that bridge the gap between prokaryotes and eukaryotes.</title>
        <authorList>
            <person name="Spang A."/>
            <person name="Saw J.H."/>
            <person name="Jorgensen S.L."/>
            <person name="Zaremba-Niedzwiedzka K."/>
            <person name="Martijn J."/>
            <person name="Lind A.E."/>
            <person name="van Eijk R."/>
            <person name="Schleper C."/>
            <person name="Guy L."/>
            <person name="Ettema T.J."/>
        </authorList>
    </citation>
    <scope>NUCLEOTIDE SEQUENCE</scope>
</reference>
<dbReference type="AlphaFoldDB" id="A0A0F9IGD9"/>
<sequence length="126" mass="14245">MNDEHTNRLLKQIADEIKAHNKHDIQWKAESDKRFALAKANHERNAVGSEEINNRLTASISSIMDTFDQIATNTERTNERLENVEGFARQECATGFSIKNTLQDIRSALADLAQKDSRSCTTCSHI</sequence>
<protein>
    <submittedName>
        <fullName evidence="1">Uncharacterized protein</fullName>
    </submittedName>
</protein>
<feature type="non-terminal residue" evidence="1">
    <location>
        <position position="126"/>
    </location>
</feature>
<gene>
    <name evidence="1" type="ORF">LCGC14_1944620</name>
</gene>
<comment type="caution">
    <text evidence="1">The sequence shown here is derived from an EMBL/GenBank/DDBJ whole genome shotgun (WGS) entry which is preliminary data.</text>
</comment>
<evidence type="ECO:0000313" key="1">
    <source>
        <dbReference type="EMBL" id="KKL86447.1"/>
    </source>
</evidence>
<proteinExistence type="predicted"/>
<name>A0A0F9IGD9_9ZZZZ</name>